<evidence type="ECO:0000313" key="2">
    <source>
        <dbReference type="Proteomes" id="UP000215596"/>
    </source>
</evidence>
<dbReference type="OrthoDB" id="2991134at2"/>
<comment type="caution">
    <text evidence="1">The sequence shown here is derived from an EMBL/GenBank/DDBJ whole genome shotgun (WGS) entry which is preliminary data.</text>
</comment>
<reference evidence="1 2" key="1">
    <citation type="submission" date="2017-07" db="EMBL/GenBank/DDBJ databases">
        <title>Isolation and whole genome analysis of endospore-forming bacteria from heroin.</title>
        <authorList>
            <person name="Kalinowski J."/>
            <person name="Ahrens B."/>
            <person name="Al-Dilaimi A."/>
            <person name="Winkler A."/>
            <person name="Wibberg D."/>
            <person name="Schleenbecker U."/>
            <person name="Ruckert C."/>
            <person name="Wolfel R."/>
            <person name="Grass G."/>
        </authorList>
    </citation>
    <scope>NUCLEOTIDE SEQUENCE [LARGE SCALE GENOMIC DNA]</scope>
    <source>
        <strain evidence="1 2">7537-G1</strain>
    </source>
</reference>
<protein>
    <recommendedName>
        <fullName evidence="3">WYL domain-containing protein</fullName>
    </recommendedName>
</protein>
<sequence length="68" mass="7761">MKKYIGEVIELIYVDRKDTITQRKIRLQGIRNNLIRATCLNTNQPRVFRMDNVLSWAPAKGAAGKDAS</sequence>
<accession>A0A268EKL4</accession>
<gene>
    <name evidence="1" type="ORF">CHH67_19655</name>
</gene>
<name>A0A268EKL4_9BACL</name>
<evidence type="ECO:0008006" key="3">
    <source>
        <dbReference type="Google" id="ProtNLM"/>
    </source>
</evidence>
<organism evidence="1 2">
    <name type="scientific">Paenibacillus campinasensis</name>
    <dbReference type="NCBI Taxonomy" id="66347"/>
    <lineage>
        <taxon>Bacteria</taxon>
        <taxon>Bacillati</taxon>
        <taxon>Bacillota</taxon>
        <taxon>Bacilli</taxon>
        <taxon>Bacillales</taxon>
        <taxon>Paenibacillaceae</taxon>
        <taxon>Paenibacillus</taxon>
    </lineage>
</organism>
<dbReference type="Proteomes" id="UP000215596">
    <property type="component" value="Unassembled WGS sequence"/>
</dbReference>
<dbReference type="AlphaFoldDB" id="A0A268EKL4"/>
<dbReference type="RefSeq" id="WP_095267060.1">
    <property type="nucleotide sequence ID" value="NZ_NPBY01000063.1"/>
</dbReference>
<dbReference type="EMBL" id="NPBY01000063">
    <property type="protein sequence ID" value="PAD73655.1"/>
    <property type="molecule type" value="Genomic_DNA"/>
</dbReference>
<proteinExistence type="predicted"/>
<evidence type="ECO:0000313" key="1">
    <source>
        <dbReference type="EMBL" id="PAD73655.1"/>
    </source>
</evidence>